<dbReference type="FunCoup" id="A0A0Q3L8D9">
    <property type="interactions" value="324"/>
</dbReference>
<feature type="chain" id="PRO_5033238232" evidence="1">
    <location>
        <begin position="22"/>
        <end position="135"/>
    </location>
</feature>
<dbReference type="ExpressionAtlas" id="A0A0Q3L8D9">
    <property type="expression patterns" value="baseline"/>
</dbReference>
<dbReference type="AlphaFoldDB" id="A0A0Q3L8D9"/>
<dbReference type="STRING" id="15368.A0A0Q3L8D9"/>
<reference evidence="3" key="3">
    <citation type="submission" date="2018-08" db="UniProtKB">
        <authorList>
            <consortium name="EnsemblPlants"/>
        </authorList>
    </citation>
    <scope>IDENTIFICATION</scope>
    <source>
        <strain evidence="3">cv. Bd21</strain>
    </source>
</reference>
<dbReference type="Gene3D" id="2.30.240.10">
    <property type="entry name" value="At5g01610-like"/>
    <property type="match status" value="1"/>
</dbReference>
<dbReference type="OrthoDB" id="1897482at2759"/>
<accession>A0A0Q3L8D9</accession>
<evidence type="ECO:0000313" key="3">
    <source>
        <dbReference type="EnsemblPlants" id="KQJ88837"/>
    </source>
</evidence>
<protein>
    <submittedName>
        <fullName evidence="2 3">Uncharacterized protein</fullName>
    </submittedName>
</protein>
<dbReference type="EnsemblPlants" id="KQJ88837">
    <property type="protein sequence ID" value="KQJ88837"/>
    <property type="gene ID" value="BRADI_4g21652v3"/>
</dbReference>
<keyword evidence="4" id="KW-1185">Reference proteome</keyword>
<dbReference type="InterPro" id="IPR036758">
    <property type="entry name" value="At5g01610-like"/>
</dbReference>
<reference evidence="2 3" key="1">
    <citation type="journal article" date="2010" name="Nature">
        <title>Genome sequencing and analysis of the model grass Brachypodium distachyon.</title>
        <authorList>
            <consortium name="International Brachypodium Initiative"/>
        </authorList>
    </citation>
    <scope>NUCLEOTIDE SEQUENCE [LARGE SCALE GENOMIC DNA]</scope>
    <source>
        <strain evidence="2 3">Bd21</strain>
    </source>
</reference>
<feature type="signal peptide" evidence="1">
    <location>
        <begin position="1"/>
        <end position="21"/>
    </location>
</feature>
<evidence type="ECO:0000256" key="1">
    <source>
        <dbReference type="SAM" id="SignalP"/>
    </source>
</evidence>
<gene>
    <name evidence="2" type="ORF">BRADI_4g21652v3</name>
</gene>
<dbReference type="PANTHER" id="PTHR31676">
    <property type="entry name" value="T31J12.3 PROTEIN-RELATED"/>
    <property type="match status" value="1"/>
</dbReference>
<evidence type="ECO:0000313" key="2">
    <source>
        <dbReference type="EMBL" id="KQJ88837.1"/>
    </source>
</evidence>
<organism evidence="2">
    <name type="scientific">Brachypodium distachyon</name>
    <name type="common">Purple false brome</name>
    <name type="synonym">Trachynia distachya</name>
    <dbReference type="NCBI Taxonomy" id="15368"/>
    <lineage>
        <taxon>Eukaryota</taxon>
        <taxon>Viridiplantae</taxon>
        <taxon>Streptophyta</taxon>
        <taxon>Embryophyta</taxon>
        <taxon>Tracheophyta</taxon>
        <taxon>Spermatophyta</taxon>
        <taxon>Magnoliopsida</taxon>
        <taxon>Liliopsida</taxon>
        <taxon>Poales</taxon>
        <taxon>Poaceae</taxon>
        <taxon>BOP clade</taxon>
        <taxon>Pooideae</taxon>
        <taxon>Stipodae</taxon>
        <taxon>Brachypodieae</taxon>
        <taxon>Brachypodium</taxon>
    </lineage>
</organism>
<keyword evidence="1" id="KW-0732">Signal</keyword>
<dbReference type="InParanoid" id="A0A0Q3L8D9"/>
<dbReference type="Gramene" id="KQJ88837">
    <property type="protein sequence ID" value="KQJ88837"/>
    <property type="gene ID" value="BRADI_4g21652v3"/>
</dbReference>
<sequence length="135" mass="14167">MGKHLLPLLVAVATILAATAAASPANTVNSTTEPTAYEMLGRYGFPVGLLPEGAQSYKLQQDGSFEVHLANECRFRVGGYSIHYSSRVAGNIQNGAINGLEGVKVGRDGDGVRFHAGMIAKTFPDSVFSSSPHCG</sequence>
<evidence type="ECO:0000313" key="4">
    <source>
        <dbReference type="Proteomes" id="UP000008810"/>
    </source>
</evidence>
<dbReference type="Proteomes" id="UP000008810">
    <property type="component" value="Chromosome 4"/>
</dbReference>
<dbReference type="PANTHER" id="PTHR31676:SF155">
    <property type="entry name" value="EXPRESSED PROTEIN"/>
    <property type="match status" value="1"/>
</dbReference>
<dbReference type="EMBL" id="CM000883">
    <property type="protein sequence ID" value="KQJ88837.1"/>
    <property type="molecule type" value="Genomic_DNA"/>
</dbReference>
<reference evidence="2" key="2">
    <citation type="submission" date="2017-06" db="EMBL/GenBank/DDBJ databases">
        <title>WGS assembly of Brachypodium distachyon.</title>
        <authorList>
            <consortium name="The International Brachypodium Initiative"/>
            <person name="Lucas S."/>
            <person name="Harmon-Smith M."/>
            <person name="Lail K."/>
            <person name="Tice H."/>
            <person name="Grimwood J."/>
            <person name="Bruce D."/>
            <person name="Barry K."/>
            <person name="Shu S."/>
            <person name="Lindquist E."/>
            <person name="Wang M."/>
            <person name="Pitluck S."/>
            <person name="Vogel J.P."/>
            <person name="Garvin D.F."/>
            <person name="Mockler T.C."/>
            <person name="Schmutz J."/>
            <person name="Rokhsar D."/>
            <person name="Bevan M.W."/>
        </authorList>
    </citation>
    <scope>NUCLEOTIDE SEQUENCE</scope>
    <source>
        <strain evidence="2">Bd21</strain>
    </source>
</reference>
<name>A0A0Q3L8D9_BRADI</name>
<dbReference type="Pfam" id="PF04398">
    <property type="entry name" value="DUF538"/>
    <property type="match status" value="1"/>
</dbReference>
<dbReference type="InterPro" id="IPR007493">
    <property type="entry name" value="DUF538"/>
</dbReference>
<proteinExistence type="predicted"/>
<dbReference type="SUPFAM" id="SSF141562">
    <property type="entry name" value="At5g01610-like"/>
    <property type="match status" value="1"/>
</dbReference>